<evidence type="ECO:0000313" key="1">
    <source>
        <dbReference type="EMBL" id="ACI18304.1"/>
    </source>
</evidence>
<protein>
    <submittedName>
        <fullName evidence="1">Uncharacterized protein</fullName>
    </submittedName>
</protein>
<keyword evidence="2" id="KW-1185">Reference proteome</keyword>
<dbReference type="PaxDb" id="309799-DICTH_0177"/>
<dbReference type="HOGENOM" id="CLU_2478373_0_0_0"/>
<reference evidence="1 2" key="1">
    <citation type="journal article" date="2014" name="Genome Announc.">
        <title>Complete Genome Sequence of the Extreme Thermophile Dictyoglomus thermophilum H-6-12.</title>
        <authorList>
            <person name="Coil D.A."/>
            <person name="Badger J.H."/>
            <person name="Forberger H.C."/>
            <person name="Riggs F."/>
            <person name="Madupu R."/>
            <person name="Fedorova N."/>
            <person name="Ward N."/>
            <person name="Robb F.T."/>
            <person name="Eisen J.A."/>
        </authorList>
    </citation>
    <scope>NUCLEOTIDE SEQUENCE [LARGE SCALE GENOMIC DNA]</scope>
    <source>
        <strain evidence="2">ATCC 35947 / DSM 3960 / H-6-12</strain>
    </source>
</reference>
<dbReference type="EMBL" id="CP001146">
    <property type="protein sequence ID" value="ACI18304.1"/>
    <property type="molecule type" value="Genomic_DNA"/>
</dbReference>
<name>B5YBJ4_DICT6</name>
<organism evidence="1 2">
    <name type="scientific">Dictyoglomus thermophilum (strain ATCC 35947 / DSM 3960 / H-6-12)</name>
    <dbReference type="NCBI Taxonomy" id="309799"/>
    <lineage>
        <taxon>Bacteria</taxon>
        <taxon>Pseudomonadati</taxon>
        <taxon>Dictyoglomota</taxon>
        <taxon>Dictyoglomia</taxon>
        <taxon>Dictyoglomales</taxon>
        <taxon>Dictyoglomaceae</taxon>
        <taxon>Dictyoglomus</taxon>
    </lineage>
</organism>
<dbReference type="eggNOG" id="COG2801">
    <property type="taxonomic scope" value="Bacteria"/>
</dbReference>
<sequence length="87" mass="10211">MGIVENSHRQDDEYFLGIHAERCKNVKEFLVKAQRWQDTWNITRPSFGIGMDGKTPFCQSPGVLGLLEVARKMNFYFFSFLNCLYIR</sequence>
<gene>
    <name evidence="1" type="ordered locus">DICTH_0177</name>
</gene>
<accession>B5YBJ4</accession>
<dbReference type="AlphaFoldDB" id="B5YBJ4"/>
<dbReference type="KEGG" id="dth:DICTH_0177"/>
<evidence type="ECO:0000313" key="2">
    <source>
        <dbReference type="Proteomes" id="UP000001733"/>
    </source>
</evidence>
<dbReference type="Proteomes" id="UP000001733">
    <property type="component" value="Chromosome"/>
</dbReference>
<proteinExistence type="predicted"/>